<proteinExistence type="predicted"/>
<reference evidence="2 3" key="1">
    <citation type="submission" date="2020-06" db="EMBL/GenBank/DDBJ databases">
        <authorList>
            <person name="Li R."/>
            <person name="Bekaert M."/>
        </authorList>
    </citation>
    <scope>NUCLEOTIDE SEQUENCE [LARGE SCALE GENOMIC DNA]</scope>
    <source>
        <strain evidence="3">wild</strain>
    </source>
</reference>
<feature type="compositionally biased region" description="Polar residues" evidence="1">
    <location>
        <begin position="45"/>
        <end position="55"/>
    </location>
</feature>
<dbReference type="AlphaFoldDB" id="A0A6J8A7H5"/>
<feature type="region of interest" description="Disordered" evidence="1">
    <location>
        <begin position="27"/>
        <end position="79"/>
    </location>
</feature>
<evidence type="ECO:0000256" key="1">
    <source>
        <dbReference type="SAM" id="MobiDB-lite"/>
    </source>
</evidence>
<dbReference type="EMBL" id="CACVKT020000743">
    <property type="protein sequence ID" value="CAC5362391.1"/>
    <property type="molecule type" value="Genomic_DNA"/>
</dbReference>
<gene>
    <name evidence="2" type="ORF">MCOR_4162</name>
</gene>
<dbReference type="Proteomes" id="UP000507470">
    <property type="component" value="Unassembled WGS sequence"/>
</dbReference>
<organism evidence="2 3">
    <name type="scientific">Mytilus coruscus</name>
    <name type="common">Sea mussel</name>
    <dbReference type="NCBI Taxonomy" id="42192"/>
    <lineage>
        <taxon>Eukaryota</taxon>
        <taxon>Metazoa</taxon>
        <taxon>Spiralia</taxon>
        <taxon>Lophotrochozoa</taxon>
        <taxon>Mollusca</taxon>
        <taxon>Bivalvia</taxon>
        <taxon>Autobranchia</taxon>
        <taxon>Pteriomorphia</taxon>
        <taxon>Mytilida</taxon>
        <taxon>Mytiloidea</taxon>
        <taxon>Mytilidae</taxon>
        <taxon>Mytilinae</taxon>
        <taxon>Mytilus</taxon>
    </lineage>
</organism>
<sequence>MAINKHCLQTINTQILRTRVVIDHQNSNSSETTRVDMHTLINAPTPVNNPNTSKGQDNRNKKPQHSHIQQRPNLMESKSNCPPGTIQPHQGISHDMDKTNLNPIQITSQEQNVVPTPNMIQEPKNCFLYHAQIHQDPPDRALLNLENQSRISQ</sequence>
<keyword evidence="3" id="KW-1185">Reference proteome</keyword>
<feature type="compositionally biased region" description="Polar residues" evidence="1">
    <location>
        <begin position="66"/>
        <end position="79"/>
    </location>
</feature>
<evidence type="ECO:0000313" key="3">
    <source>
        <dbReference type="Proteomes" id="UP000507470"/>
    </source>
</evidence>
<name>A0A6J8A7H5_MYTCO</name>
<evidence type="ECO:0000313" key="2">
    <source>
        <dbReference type="EMBL" id="CAC5362391.1"/>
    </source>
</evidence>
<protein>
    <submittedName>
        <fullName evidence="2">Uncharacterized protein</fullName>
    </submittedName>
</protein>
<accession>A0A6J8A7H5</accession>